<organism evidence="2">
    <name type="scientific">Scylla olivacea</name>
    <name type="common">Orange mud crab</name>
    <name type="synonym">Cancer olivacea</name>
    <dbReference type="NCBI Taxonomy" id="85551"/>
    <lineage>
        <taxon>Eukaryota</taxon>
        <taxon>Metazoa</taxon>
        <taxon>Ecdysozoa</taxon>
        <taxon>Arthropoda</taxon>
        <taxon>Crustacea</taxon>
        <taxon>Multicrustacea</taxon>
        <taxon>Malacostraca</taxon>
        <taxon>Eumalacostraca</taxon>
        <taxon>Eucarida</taxon>
        <taxon>Decapoda</taxon>
        <taxon>Pleocyemata</taxon>
        <taxon>Brachyura</taxon>
        <taxon>Eubrachyura</taxon>
        <taxon>Portunoidea</taxon>
        <taxon>Portunidae</taxon>
        <taxon>Portuninae</taxon>
        <taxon>Scylla</taxon>
    </lineage>
</organism>
<dbReference type="InterPro" id="IPR050892">
    <property type="entry name" value="ADP-ribose_metab_enzymes"/>
</dbReference>
<accession>A0A0P4WSK8</accession>
<name>A0A0P4WSK8_SCYOL</name>
<dbReference type="GO" id="GO:0140291">
    <property type="term" value="P:peptidyl-glutamate ADP-deribosylation"/>
    <property type="evidence" value="ECO:0007669"/>
    <property type="project" value="TreeGrafter"/>
</dbReference>
<dbReference type="EMBL" id="GDRN01031572">
    <property type="protein sequence ID" value="JAI67515.1"/>
    <property type="molecule type" value="Transcribed_RNA"/>
</dbReference>
<dbReference type="PANTHER" id="PTHR12521">
    <property type="entry name" value="PROTEIN C6ORF130"/>
    <property type="match status" value="1"/>
</dbReference>
<dbReference type="InterPro" id="IPR002589">
    <property type="entry name" value="Macro_dom"/>
</dbReference>
<protein>
    <recommendedName>
        <fullName evidence="1">Macro domain-containing protein</fullName>
    </recommendedName>
</protein>
<dbReference type="CDD" id="cd02901">
    <property type="entry name" value="Macro_Poa1p-like"/>
    <property type="match status" value="1"/>
</dbReference>
<dbReference type="AlphaFoldDB" id="A0A0P4WSK8"/>
<dbReference type="InterPro" id="IPR043472">
    <property type="entry name" value="Macro_dom-like"/>
</dbReference>
<dbReference type="Pfam" id="PF01661">
    <property type="entry name" value="Macro"/>
    <property type="match status" value="1"/>
</dbReference>
<dbReference type="SUPFAM" id="SSF52949">
    <property type="entry name" value="Macro domain-like"/>
    <property type="match status" value="1"/>
</dbReference>
<evidence type="ECO:0000259" key="1">
    <source>
        <dbReference type="PROSITE" id="PS51154"/>
    </source>
</evidence>
<dbReference type="EMBL" id="GDRN01031571">
    <property type="protein sequence ID" value="JAI67516.1"/>
    <property type="molecule type" value="Transcribed_RNA"/>
</dbReference>
<dbReference type="SMART" id="SM00506">
    <property type="entry name" value="A1pp"/>
    <property type="match status" value="1"/>
</dbReference>
<evidence type="ECO:0000313" key="2">
    <source>
        <dbReference type="EMBL" id="JAI67516.1"/>
    </source>
</evidence>
<feature type="domain" description="Macro" evidence="1">
    <location>
        <begin position="28"/>
        <end position="179"/>
    </location>
</feature>
<dbReference type="PROSITE" id="PS51154">
    <property type="entry name" value="MACRO"/>
    <property type="match status" value="1"/>
</dbReference>
<sequence length="179" mass="20076">MEKSPVAPKRKMGEEITENFDGNGIIKKSKGNHVRSEGFAITEVRGDLFTCSDDTSLAHCISQDVRMGKGIAAHFKTKFGGVQELAEQGKKPGDVAILKRGQRHIYYLVTKERYWHKPTYLSLRSSLEAMKKHALEHDVAAIAMPRIGCGLDGLVWDRVRDILTDIFKDTDIKISVYSL</sequence>
<proteinExistence type="predicted"/>
<dbReference type="PANTHER" id="PTHR12521:SF0">
    <property type="entry name" value="ADP-RIBOSE GLYCOHYDROLASE OARD1"/>
    <property type="match status" value="1"/>
</dbReference>
<dbReference type="Gene3D" id="3.40.220.10">
    <property type="entry name" value="Leucine Aminopeptidase, subunit E, domain 1"/>
    <property type="match status" value="1"/>
</dbReference>
<reference evidence="2" key="1">
    <citation type="submission" date="2015-09" db="EMBL/GenBank/DDBJ databases">
        <title>Scylla olivacea transcriptome.</title>
        <authorList>
            <person name="Ikhwanuddin M."/>
        </authorList>
    </citation>
    <scope>NUCLEOTIDE SEQUENCE</scope>
</reference>